<dbReference type="PANTHER" id="PTHR30632:SF14">
    <property type="entry name" value="TUNGSTATE_MOLYBDATE_CHROMATE-BINDING PROTEIN MODA"/>
    <property type="match status" value="1"/>
</dbReference>
<dbReference type="Gene3D" id="3.40.190.10">
    <property type="entry name" value="Periplasmic binding protein-like II"/>
    <property type="match status" value="2"/>
</dbReference>
<reference evidence="6 7" key="1">
    <citation type="journal article" date="2017" name="Eur. J. Clin. Microbiol. Infect. Dis.">
        <title>Uncommonly isolated clinical Pseudomonas: identification and phylogenetic assignation.</title>
        <authorList>
            <person name="Mulet M."/>
            <person name="Gomila M."/>
            <person name="Ramirez A."/>
            <person name="Cardew S."/>
            <person name="Moore E.R."/>
            <person name="Lalucat J."/>
            <person name="Garcia-Valdes E."/>
        </authorList>
    </citation>
    <scope>NUCLEOTIDE SEQUENCE [LARGE SCALE GENOMIC DNA]</scope>
    <source>
        <strain evidence="6 7">SD129</strain>
    </source>
</reference>
<dbReference type="NCBIfam" id="TIGR01256">
    <property type="entry name" value="modA"/>
    <property type="match status" value="1"/>
</dbReference>
<dbReference type="EMBL" id="QLAG01000042">
    <property type="protein sequence ID" value="TLX61524.1"/>
    <property type="molecule type" value="Genomic_DNA"/>
</dbReference>
<evidence type="ECO:0000313" key="6">
    <source>
        <dbReference type="EMBL" id="TLX61524.1"/>
    </source>
</evidence>
<protein>
    <submittedName>
        <fullName evidence="6">Molybdate ABC transporter substrate-binding protein</fullName>
    </submittedName>
</protein>
<dbReference type="SUPFAM" id="SSF53850">
    <property type="entry name" value="Periplasmic binding protein-like II"/>
    <property type="match status" value="1"/>
</dbReference>
<organism evidence="6 7">
    <name type="scientific">Stutzerimonas nosocomialis</name>
    <dbReference type="NCBI Taxonomy" id="1056496"/>
    <lineage>
        <taxon>Bacteria</taxon>
        <taxon>Pseudomonadati</taxon>
        <taxon>Pseudomonadota</taxon>
        <taxon>Gammaproteobacteria</taxon>
        <taxon>Pseudomonadales</taxon>
        <taxon>Pseudomonadaceae</taxon>
        <taxon>Stutzerimonas</taxon>
    </lineage>
</organism>
<dbReference type="PIRSF" id="PIRSF004846">
    <property type="entry name" value="ModA"/>
    <property type="match status" value="1"/>
</dbReference>
<evidence type="ECO:0000256" key="3">
    <source>
        <dbReference type="ARBA" id="ARBA00022729"/>
    </source>
</evidence>
<feature type="binding site" evidence="4">
    <location>
        <position position="168"/>
    </location>
    <ligand>
        <name>molybdate</name>
        <dbReference type="ChEBI" id="CHEBI:36264"/>
    </ligand>
</feature>
<dbReference type="Pfam" id="PF13531">
    <property type="entry name" value="SBP_bac_11"/>
    <property type="match status" value="1"/>
</dbReference>
<comment type="caution">
    <text evidence="6">The sequence shown here is derived from an EMBL/GenBank/DDBJ whole genome shotgun (WGS) entry which is preliminary data.</text>
</comment>
<comment type="similarity">
    <text evidence="1">Belongs to the bacterial solute-binding protein ModA family.</text>
</comment>
<feature type="signal peptide" evidence="5">
    <location>
        <begin position="1"/>
        <end position="23"/>
    </location>
</feature>
<dbReference type="CDD" id="cd13539">
    <property type="entry name" value="PBP2_AvModA"/>
    <property type="match status" value="1"/>
</dbReference>
<proteinExistence type="inferred from homology"/>
<evidence type="ECO:0000256" key="4">
    <source>
        <dbReference type="PIRSR" id="PIRSR004846-1"/>
    </source>
</evidence>
<sequence>MPTFFSRLLFPVLCVLFPALASADEVQVAVAANFSAPMRELAEVFEAATGHRARLAYGSTGKFYAQISNGAPFEVLFSADSATPTRLVEEGKALGDTQFTYALGQLVLWSAREGYVSDGEALLERADFRHLSIASPSAAPYGAAALEVLRGMGLEAELKGKLVQGENITQAYQFVATGNAEVGFVALSQVYLDGEISRGSAWIVPAERYTPIRQDAVVLERGRDNPAARALLDFMHTEQARTLMARYGYGVEP</sequence>
<dbReference type="RefSeq" id="WP_138409769.1">
    <property type="nucleotide sequence ID" value="NZ_QLAE01000034.1"/>
</dbReference>
<evidence type="ECO:0000313" key="7">
    <source>
        <dbReference type="Proteomes" id="UP000306753"/>
    </source>
</evidence>
<keyword evidence="2 4" id="KW-0479">Metal-binding</keyword>
<evidence type="ECO:0000256" key="1">
    <source>
        <dbReference type="ARBA" id="ARBA00009175"/>
    </source>
</evidence>
<name>A0A5R9Q8P1_9GAMM</name>
<dbReference type="Proteomes" id="UP000306753">
    <property type="component" value="Unassembled WGS sequence"/>
</dbReference>
<gene>
    <name evidence="6" type="primary">modA</name>
    <name evidence="6" type="ORF">DN820_20815</name>
</gene>
<dbReference type="InterPro" id="IPR044084">
    <property type="entry name" value="AvModA-like_subst-bd"/>
</dbReference>
<dbReference type="InterPro" id="IPR005950">
    <property type="entry name" value="ModA"/>
</dbReference>
<keyword evidence="7" id="KW-1185">Reference proteome</keyword>
<accession>A0A5R9Q8P1</accession>
<keyword evidence="4" id="KW-0500">Molybdenum</keyword>
<dbReference type="GO" id="GO:0015689">
    <property type="term" value="P:molybdate ion transport"/>
    <property type="evidence" value="ECO:0007669"/>
    <property type="project" value="InterPro"/>
</dbReference>
<keyword evidence="3 5" id="KW-0732">Signal</keyword>
<feature type="binding site" evidence="4">
    <location>
        <position position="60"/>
    </location>
    <ligand>
        <name>molybdate</name>
        <dbReference type="ChEBI" id="CHEBI:36264"/>
    </ligand>
</feature>
<evidence type="ECO:0000256" key="5">
    <source>
        <dbReference type="SAM" id="SignalP"/>
    </source>
</evidence>
<dbReference type="AlphaFoldDB" id="A0A5R9Q8P1"/>
<dbReference type="GO" id="GO:0046872">
    <property type="term" value="F:metal ion binding"/>
    <property type="evidence" value="ECO:0007669"/>
    <property type="project" value="UniProtKB-KW"/>
</dbReference>
<dbReference type="InterPro" id="IPR050682">
    <property type="entry name" value="ModA/WtpA"/>
</dbReference>
<dbReference type="OrthoDB" id="9785015at2"/>
<dbReference type="PANTHER" id="PTHR30632">
    <property type="entry name" value="MOLYBDATE-BINDING PERIPLASMIC PROTEIN"/>
    <property type="match status" value="1"/>
</dbReference>
<feature type="chain" id="PRO_5024390732" evidence="5">
    <location>
        <begin position="24"/>
        <end position="253"/>
    </location>
</feature>
<dbReference type="GO" id="GO:0030973">
    <property type="term" value="F:molybdate ion binding"/>
    <property type="evidence" value="ECO:0007669"/>
    <property type="project" value="InterPro"/>
</dbReference>
<evidence type="ECO:0000256" key="2">
    <source>
        <dbReference type="ARBA" id="ARBA00022723"/>
    </source>
</evidence>